<evidence type="ECO:0000256" key="10">
    <source>
        <dbReference type="ARBA" id="ARBA00023136"/>
    </source>
</evidence>
<keyword evidence="9" id="KW-0443">Lipid metabolism</keyword>
<keyword evidence="8" id="KW-0560">Oxidoreductase</keyword>
<evidence type="ECO:0000313" key="14">
    <source>
        <dbReference type="Proteomes" id="UP001642487"/>
    </source>
</evidence>
<evidence type="ECO:0000256" key="12">
    <source>
        <dbReference type="SAM" id="Phobius"/>
    </source>
</evidence>
<keyword evidence="6" id="KW-0276">Fatty acid metabolism</keyword>
<evidence type="ECO:0000313" key="13">
    <source>
        <dbReference type="EMBL" id="CAK9324571.1"/>
    </source>
</evidence>
<proteinExistence type="inferred from homology"/>
<accession>A0ABP0YW36</accession>
<evidence type="ECO:0000256" key="8">
    <source>
        <dbReference type="ARBA" id="ARBA00023002"/>
    </source>
</evidence>
<evidence type="ECO:0008006" key="15">
    <source>
        <dbReference type="Google" id="ProtNLM"/>
    </source>
</evidence>
<keyword evidence="7 12" id="KW-1133">Transmembrane helix</keyword>
<gene>
    <name evidence="13" type="ORF">CITCOLO1_LOCUS16809</name>
</gene>
<name>A0ABP0YW36_9ROSI</name>
<comment type="subcellular location">
    <subcellularLocation>
        <location evidence="1">Membrane</location>
        <topology evidence="1">Multi-pass membrane protein</topology>
    </subcellularLocation>
</comment>
<sequence>MKYGRPNNVADMEKQAFYRFVHDAYFLHPIALGVLLYILEEHHFLYGEWWISLFSFGESWHHNHHAFEYSARMGIEWWQVDIGWYVILFRQAIGLATDVKQPSLTHKQRLAMDIKLNEAFPE</sequence>
<dbReference type="EMBL" id="OZ021740">
    <property type="protein sequence ID" value="CAK9324571.1"/>
    <property type="molecule type" value="Genomic_DNA"/>
</dbReference>
<keyword evidence="5 12" id="KW-0812">Transmembrane</keyword>
<comment type="pathway">
    <text evidence="2">Lipid metabolism.</text>
</comment>
<evidence type="ECO:0000256" key="1">
    <source>
        <dbReference type="ARBA" id="ARBA00004141"/>
    </source>
</evidence>
<evidence type="ECO:0000256" key="7">
    <source>
        <dbReference type="ARBA" id="ARBA00022989"/>
    </source>
</evidence>
<evidence type="ECO:0000256" key="9">
    <source>
        <dbReference type="ARBA" id="ARBA00023098"/>
    </source>
</evidence>
<evidence type="ECO:0000256" key="4">
    <source>
        <dbReference type="ARBA" id="ARBA00022516"/>
    </source>
</evidence>
<keyword evidence="10 12" id="KW-0472">Membrane</keyword>
<reference evidence="13 14" key="1">
    <citation type="submission" date="2024-03" db="EMBL/GenBank/DDBJ databases">
        <authorList>
            <person name="Gkanogiannis A."/>
            <person name="Becerra Lopez-Lavalle L."/>
        </authorList>
    </citation>
    <scope>NUCLEOTIDE SEQUENCE [LARGE SCALE GENOMIC DNA]</scope>
</reference>
<evidence type="ECO:0000256" key="2">
    <source>
        <dbReference type="ARBA" id="ARBA00005189"/>
    </source>
</evidence>
<organism evidence="13 14">
    <name type="scientific">Citrullus colocynthis</name>
    <name type="common">colocynth</name>
    <dbReference type="NCBI Taxonomy" id="252529"/>
    <lineage>
        <taxon>Eukaryota</taxon>
        <taxon>Viridiplantae</taxon>
        <taxon>Streptophyta</taxon>
        <taxon>Embryophyta</taxon>
        <taxon>Tracheophyta</taxon>
        <taxon>Spermatophyta</taxon>
        <taxon>Magnoliopsida</taxon>
        <taxon>eudicotyledons</taxon>
        <taxon>Gunneridae</taxon>
        <taxon>Pentapetalae</taxon>
        <taxon>rosids</taxon>
        <taxon>fabids</taxon>
        <taxon>Cucurbitales</taxon>
        <taxon>Cucurbitaceae</taxon>
        <taxon>Benincaseae</taxon>
        <taxon>Citrullus</taxon>
    </lineage>
</organism>
<comment type="similarity">
    <text evidence="3">Belongs to the fatty acid desaturase type 1 family.</text>
</comment>
<dbReference type="PANTHER" id="PTHR11351:SF31">
    <property type="entry name" value="DESATURASE 1, ISOFORM A-RELATED"/>
    <property type="match status" value="1"/>
</dbReference>
<dbReference type="PANTHER" id="PTHR11351">
    <property type="entry name" value="ACYL-COA DESATURASE"/>
    <property type="match status" value="1"/>
</dbReference>
<evidence type="ECO:0000256" key="11">
    <source>
        <dbReference type="ARBA" id="ARBA00023160"/>
    </source>
</evidence>
<keyword evidence="4" id="KW-0444">Lipid biosynthesis</keyword>
<dbReference type="InterPro" id="IPR015876">
    <property type="entry name" value="Acyl-CoA_DS"/>
</dbReference>
<keyword evidence="14" id="KW-1185">Reference proteome</keyword>
<keyword evidence="11" id="KW-0275">Fatty acid biosynthesis</keyword>
<protein>
    <recommendedName>
        <fullName evidence="15">Fatty acid desaturase domain-containing protein</fullName>
    </recommendedName>
</protein>
<evidence type="ECO:0000256" key="5">
    <source>
        <dbReference type="ARBA" id="ARBA00022692"/>
    </source>
</evidence>
<dbReference type="Proteomes" id="UP001642487">
    <property type="component" value="Chromosome 6"/>
</dbReference>
<feature type="transmembrane region" description="Helical" evidence="12">
    <location>
        <begin position="20"/>
        <end position="39"/>
    </location>
</feature>
<evidence type="ECO:0000256" key="6">
    <source>
        <dbReference type="ARBA" id="ARBA00022832"/>
    </source>
</evidence>
<evidence type="ECO:0000256" key="3">
    <source>
        <dbReference type="ARBA" id="ARBA00009295"/>
    </source>
</evidence>